<evidence type="ECO:0000256" key="1">
    <source>
        <dbReference type="ARBA" id="ARBA00004429"/>
    </source>
</evidence>
<accession>V4PDL1</accession>
<feature type="transmembrane region" description="Helical" evidence="15">
    <location>
        <begin position="349"/>
        <end position="374"/>
    </location>
</feature>
<dbReference type="Pfam" id="PF02421">
    <property type="entry name" value="FeoB_N"/>
    <property type="match status" value="1"/>
</dbReference>
<dbReference type="PANTHER" id="PTHR43185:SF1">
    <property type="entry name" value="FE(2+) TRANSPORTER FEOB"/>
    <property type="match status" value="1"/>
</dbReference>
<keyword evidence="13 15" id="KW-0472">Membrane</keyword>
<keyword evidence="6" id="KW-0997">Cell inner membrane</keyword>
<keyword evidence="18" id="KW-1185">Reference proteome</keyword>
<feature type="domain" description="FeoB-type G" evidence="16">
    <location>
        <begin position="3"/>
        <end position="171"/>
    </location>
</feature>
<name>V4PDL1_9CAUL</name>
<evidence type="ECO:0000256" key="14">
    <source>
        <dbReference type="ARBA" id="ARBA00031200"/>
    </source>
</evidence>
<dbReference type="AlphaFoldDB" id="V4PDL1"/>
<dbReference type="Proteomes" id="UP000017837">
    <property type="component" value="Unassembled WGS sequence"/>
</dbReference>
<evidence type="ECO:0000313" key="17">
    <source>
        <dbReference type="EMBL" id="ESQ83415.1"/>
    </source>
</evidence>
<evidence type="ECO:0000256" key="15">
    <source>
        <dbReference type="SAM" id="Phobius"/>
    </source>
</evidence>
<sequence>MDTLTIALVGNPNCGKTALFNQLTGARQKVANYAGVTVERKQGHFIAPSGRKVQVLDLPGTYSLDAMGPDEIITRDICLGRREGETMPDLIVCVADATNLRLHLRFVMEVKRLGRPMILALNMMDAARKRGITIDTAKLEAELGVRVIETVAVKANGTADLVAHLDANVAPHVPDIRETGDLHGDVRRILNAAVVMPQRTSLIDDRLDGILLNPFLGIPILMVIMFVVFQAVFTWATPAMEAIEASMAWLGGVVTQTLPDGLLKSFIADALIGGLGAVIVFLPQIIILFFFILILEESGYLPRAAFLLDNLMSKAGLTGRSFIPLLSSHACAIPGIMATRSIHDIRDRITTIMIAPLMTCSARLPVYALLIGAFLPNTKVFGFLSFQGLVLFAMYITGIFSGLMVSLVIALFRKDKSEHPLIMELPSYRLPHVKNLAIGLGERAMIFMRRITGIIFTVNTLLWVASTFPGKPEGGTLPNIDYSFAGMVGHWIEPIFAPIGFNWQICVALIPGLAAREVAVSALGTVYAISGSDDTVATQLGSLISSQWTLATALSLMAWYVFAPQCLSTLAVIRRETNSWKMVGVTAGYLFALAYVAAFITYQITHFFVGH</sequence>
<protein>
    <recommendedName>
        <fullName evidence="2">Fe(2+) transporter FeoB</fullName>
    </recommendedName>
    <alternativeName>
        <fullName evidence="14">Ferrous iron transport protein B</fullName>
    </alternativeName>
</protein>
<evidence type="ECO:0000256" key="13">
    <source>
        <dbReference type="ARBA" id="ARBA00023136"/>
    </source>
</evidence>
<evidence type="ECO:0000256" key="5">
    <source>
        <dbReference type="ARBA" id="ARBA00022496"/>
    </source>
</evidence>
<feature type="transmembrane region" description="Helical" evidence="15">
    <location>
        <begin position="451"/>
        <end position="468"/>
    </location>
</feature>
<dbReference type="InterPro" id="IPR050860">
    <property type="entry name" value="FeoB_GTPase"/>
</dbReference>
<organism evidence="17 18">
    <name type="scientific">Asticcacaulis benevestitus DSM 16100 = ATCC BAA-896</name>
    <dbReference type="NCBI Taxonomy" id="1121022"/>
    <lineage>
        <taxon>Bacteria</taxon>
        <taxon>Pseudomonadati</taxon>
        <taxon>Pseudomonadota</taxon>
        <taxon>Alphaproteobacteria</taxon>
        <taxon>Caulobacterales</taxon>
        <taxon>Caulobacteraceae</taxon>
        <taxon>Asticcacaulis</taxon>
    </lineage>
</organism>
<dbReference type="Pfam" id="PF07670">
    <property type="entry name" value="Gate"/>
    <property type="match status" value="2"/>
</dbReference>
<dbReference type="PROSITE" id="PS51711">
    <property type="entry name" value="G_FEOB"/>
    <property type="match status" value="1"/>
</dbReference>
<comment type="subcellular location">
    <subcellularLocation>
        <location evidence="1">Cell inner membrane</location>
        <topology evidence="1">Multi-pass membrane protein</topology>
    </subcellularLocation>
</comment>
<keyword evidence="4" id="KW-1003">Cell membrane</keyword>
<dbReference type="Pfam" id="PF07664">
    <property type="entry name" value="FeoB_C"/>
    <property type="match status" value="1"/>
</dbReference>
<keyword evidence="7 15" id="KW-0812">Transmembrane</keyword>
<feature type="transmembrane region" description="Helical" evidence="15">
    <location>
        <begin position="386"/>
        <end position="412"/>
    </location>
</feature>
<keyword evidence="3" id="KW-0813">Transport</keyword>
<evidence type="ECO:0000256" key="11">
    <source>
        <dbReference type="ARBA" id="ARBA00023065"/>
    </source>
</evidence>
<evidence type="ECO:0000313" key="18">
    <source>
        <dbReference type="Proteomes" id="UP000017837"/>
    </source>
</evidence>
<evidence type="ECO:0000256" key="6">
    <source>
        <dbReference type="ARBA" id="ARBA00022519"/>
    </source>
</evidence>
<evidence type="ECO:0000256" key="8">
    <source>
        <dbReference type="ARBA" id="ARBA00022741"/>
    </source>
</evidence>
<dbReference type="InterPro" id="IPR011640">
    <property type="entry name" value="Fe2_transport_prot_B_C"/>
</dbReference>
<reference evidence="17 18" key="1">
    <citation type="journal article" date="2014" name="Nature">
        <title>Sequential evolution of bacterial morphology by co-option of a developmental regulator.</title>
        <authorList>
            <person name="Jiang C."/>
            <person name="Brown P.J."/>
            <person name="Ducret A."/>
            <person name="Brun Y.V."/>
        </authorList>
    </citation>
    <scope>NUCLEOTIDE SEQUENCE [LARGE SCALE GENOMIC DNA]</scope>
    <source>
        <strain evidence="17 18">DSM 16100</strain>
    </source>
</reference>
<dbReference type="GO" id="GO:0005525">
    <property type="term" value="F:GTP binding"/>
    <property type="evidence" value="ECO:0007669"/>
    <property type="project" value="UniProtKB-KW"/>
</dbReference>
<dbReference type="FunFam" id="3.40.50.300:FF:000426">
    <property type="entry name" value="Ferrous iron transport protein B"/>
    <property type="match status" value="1"/>
</dbReference>
<dbReference type="GO" id="GO:0005886">
    <property type="term" value="C:plasma membrane"/>
    <property type="evidence" value="ECO:0007669"/>
    <property type="project" value="UniProtKB-SubCell"/>
</dbReference>
<dbReference type="InterPro" id="IPR027417">
    <property type="entry name" value="P-loop_NTPase"/>
</dbReference>
<dbReference type="EMBL" id="AWGB01000070">
    <property type="protein sequence ID" value="ESQ83415.1"/>
    <property type="molecule type" value="Genomic_DNA"/>
</dbReference>
<dbReference type="SUPFAM" id="SSF52540">
    <property type="entry name" value="P-loop containing nucleoside triphosphate hydrolases"/>
    <property type="match status" value="1"/>
</dbReference>
<comment type="caution">
    <text evidence="17">The sequence shown here is derived from an EMBL/GenBank/DDBJ whole genome shotgun (WGS) entry which is preliminary data.</text>
</comment>
<evidence type="ECO:0000259" key="16">
    <source>
        <dbReference type="PROSITE" id="PS51711"/>
    </source>
</evidence>
<dbReference type="PATRIC" id="fig|1121022.4.peg.4162"/>
<dbReference type="InterPro" id="IPR030389">
    <property type="entry name" value="G_FEOB_dom"/>
</dbReference>
<keyword evidence="5" id="KW-0410">Iron transport</keyword>
<evidence type="ECO:0000256" key="3">
    <source>
        <dbReference type="ARBA" id="ARBA00022448"/>
    </source>
</evidence>
<dbReference type="PRINTS" id="PR00326">
    <property type="entry name" value="GTP1OBG"/>
</dbReference>
<dbReference type="OrthoDB" id="9809127at2"/>
<evidence type="ECO:0000256" key="2">
    <source>
        <dbReference type="ARBA" id="ARBA00022371"/>
    </source>
</evidence>
<dbReference type="Gene3D" id="3.40.50.300">
    <property type="entry name" value="P-loop containing nucleotide triphosphate hydrolases"/>
    <property type="match status" value="1"/>
</dbReference>
<keyword evidence="8" id="KW-0547">Nucleotide-binding</keyword>
<dbReference type="RefSeq" id="WP_018082507.1">
    <property type="nucleotide sequence ID" value="NZ_AQWM01000014.1"/>
</dbReference>
<evidence type="ECO:0000256" key="9">
    <source>
        <dbReference type="ARBA" id="ARBA00022989"/>
    </source>
</evidence>
<feature type="transmembrane region" description="Helical" evidence="15">
    <location>
        <begin position="270"/>
        <end position="295"/>
    </location>
</feature>
<dbReference type="eggNOG" id="COG0370">
    <property type="taxonomic scope" value="Bacteria"/>
</dbReference>
<dbReference type="CDD" id="cd01879">
    <property type="entry name" value="FeoB"/>
    <property type="match status" value="1"/>
</dbReference>
<evidence type="ECO:0000256" key="4">
    <source>
        <dbReference type="ARBA" id="ARBA00022475"/>
    </source>
</evidence>
<keyword evidence="11" id="KW-0406">Ion transport</keyword>
<dbReference type="STRING" id="1121022.GCA_000376105_02838"/>
<evidence type="ECO:0000256" key="7">
    <source>
        <dbReference type="ARBA" id="ARBA00022692"/>
    </source>
</evidence>
<keyword evidence="12" id="KW-0342">GTP-binding</keyword>
<keyword evidence="10" id="KW-0408">Iron</keyword>
<dbReference type="InterPro" id="IPR006073">
    <property type="entry name" value="GTP-bd"/>
</dbReference>
<dbReference type="InterPro" id="IPR011642">
    <property type="entry name" value="Gate_dom"/>
</dbReference>
<dbReference type="PANTHER" id="PTHR43185">
    <property type="entry name" value="FERROUS IRON TRANSPORT PROTEIN B"/>
    <property type="match status" value="1"/>
</dbReference>
<proteinExistence type="predicted"/>
<evidence type="ECO:0000256" key="10">
    <source>
        <dbReference type="ARBA" id="ARBA00023004"/>
    </source>
</evidence>
<gene>
    <name evidence="17" type="ORF">ABENE_20320</name>
</gene>
<keyword evidence="9 15" id="KW-1133">Transmembrane helix</keyword>
<feature type="transmembrane region" description="Helical" evidence="15">
    <location>
        <begin position="548"/>
        <end position="573"/>
    </location>
</feature>
<feature type="transmembrane region" description="Helical" evidence="15">
    <location>
        <begin position="210"/>
        <end position="233"/>
    </location>
</feature>
<feature type="transmembrane region" description="Helical" evidence="15">
    <location>
        <begin position="585"/>
        <end position="605"/>
    </location>
</feature>
<evidence type="ECO:0000256" key="12">
    <source>
        <dbReference type="ARBA" id="ARBA00023134"/>
    </source>
</evidence>
<dbReference type="GO" id="GO:0015093">
    <property type="term" value="F:ferrous iron transmembrane transporter activity"/>
    <property type="evidence" value="ECO:0007669"/>
    <property type="project" value="InterPro"/>
</dbReference>